<name>A0ABX9A5N3_9SPHN</name>
<reference evidence="2 3" key="1">
    <citation type="submission" date="2021-08" db="EMBL/GenBank/DDBJ databases">
        <title>Comparative Genomics Analysis of the Genus Qipengyuania Reveals Extensive Genetic Diversity and Metabolic Versatility, Including the Description of Fifteen Novel Species.</title>
        <authorList>
            <person name="Liu Y."/>
        </authorList>
    </citation>
    <scope>NUCLEOTIDE SEQUENCE [LARGE SCALE GENOMIC DNA]</scope>
    <source>
        <strain evidence="2 3">1NDH1</strain>
    </source>
</reference>
<proteinExistence type="predicted"/>
<dbReference type="Proteomes" id="UP000824321">
    <property type="component" value="Chromosome"/>
</dbReference>
<keyword evidence="3" id="KW-1185">Reference proteome</keyword>
<sequence>MSDEKGWFAPKKFGYGSGLPTAWQGWAVLLGYVATAVVAGLMWESGDEVYTVAGAAIFLVATIAFMLVAKATTPGGWKWRPRKGD</sequence>
<feature type="transmembrane region" description="Helical" evidence="1">
    <location>
        <begin position="49"/>
        <end position="69"/>
    </location>
</feature>
<evidence type="ECO:0000313" key="3">
    <source>
        <dbReference type="Proteomes" id="UP000824321"/>
    </source>
</evidence>
<dbReference type="EMBL" id="CP081294">
    <property type="protein sequence ID" value="QZD96414.1"/>
    <property type="molecule type" value="Genomic_DNA"/>
</dbReference>
<dbReference type="RefSeq" id="WP_221432134.1">
    <property type="nucleotide sequence ID" value="NZ_CP081294.1"/>
</dbReference>
<keyword evidence="1" id="KW-0472">Membrane</keyword>
<feature type="transmembrane region" description="Helical" evidence="1">
    <location>
        <begin position="21"/>
        <end position="43"/>
    </location>
</feature>
<protein>
    <recommendedName>
        <fullName evidence="4">DUF2631 domain-containing protein</fullName>
    </recommendedName>
</protein>
<keyword evidence="1" id="KW-0812">Transmembrane</keyword>
<evidence type="ECO:0008006" key="4">
    <source>
        <dbReference type="Google" id="ProtNLM"/>
    </source>
</evidence>
<evidence type="ECO:0000256" key="1">
    <source>
        <dbReference type="SAM" id="Phobius"/>
    </source>
</evidence>
<accession>A0ABX9A5N3</accession>
<keyword evidence="1" id="KW-1133">Transmembrane helix</keyword>
<evidence type="ECO:0000313" key="2">
    <source>
        <dbReference type="EMBL" id="QZD96414.1"/>
    </source>
</evidence>
<organism evidence="2 3">
    <name type="scientific">Qipengyuania gelatinilytica</name>
    <dbReference type="NCBI Taxonomy" id="2867231"/>
    <lineage>
        <taxon>Bacteria</taxon>
        <taxon>Pseudomonadati</taxon>
        <taxon>Pseudomonadota</taxon>
        <taxon>Alphaproteobacteria</taxon>
        <taxon>Sphingomonadales</taxon>
        <taxon>Erythrobacteraceae</taxon>
        <taxon>Qipengyuania</taxon>
    </lineage>
</organism>
<gene>
    <name evidence="2" type="ORF">K3136_06985</name>
</gene>